<comment type="caution">
    <text evidence="4">The sequence shown here is derived from an EMBL/GenBank/DDBJ whole genome shotgun (WGS) entry which is preliminary data.</text>
</comment>
<accession>A0AAV6JWK4</accession>
<dbReference type="SUPFAM" id="SSF49870">
    <property type="entry name" value="Osmotin, thaumatin-like protein"/>
    <property type="match status" value="1"/>
</dbReference>
<dbReference type="InterPro" id="IPR001938">
    <property type="entry name" value="Thaumatin"/>
</dbReference>
<evidence type="ECO:0000256" key="2">
    <source>
        <dbReference type="ARBA" id="ARBA00023157"/>
    </source>
</evidence>
<protein>
    <recommendedName>
        <fullName evidence="6">Thaumatin-like protein</fullName>
    </recommendedName>
</protein>
<dbReference type="PROSITE" id="PS51367">
    <property type="entry name" value="THAUMATIN_2"/>
    <property type="match status" value="1"/>
</dbReference>
<dbReference type="EMBL" id="JACTNZ010000006">
    <property type="protein sequence ID" value="KAG5544534.1"/>
    <property type="molecule type" value="Genomic_DNA"/>
</dbReference>
<dbReference type="Proteomes" id="UP000823749">
    <property type="component" value="Chromosome 6"/>
</dbReference>
<feature type="disulfide bond" evidence="3">
    <location>
        <begin position="215"/>
        <end position="225"/>
    </location>
</feature>
<keyword evidence="5" id="KW-1185">Reference proteome</keyword>
<proteinExistence type="inferred from homology"/>
<reference evidence="4 5" key="1">
    <citation type="submission" date="2020-08" db="EMBL/GenBank/DDBJ databases">
        <title>Plant Genome Project.</title>
        <authorList>
            <person name="Zhang R.-G."/>
        </authorList>
    </citation>
    <scope>NUCLEOTIDE SEQUENCE [LARGE SCALE GENOMIC DNA]</scope>
    <source>
        <strain evidence="4">WSP0</strain>
        <tissue evidence="4">Leaf</tissue>
    </source>
</reference>
<sequence length="309" mass="33379">MAPYIQQFMHHQYFPLLRKRQIRIEPMASDHSILSTVVLVLTLVSAGTEVCESARIFTLINDCKETVWPAIFPGENFGGGGFELKSSQSIVLTAPVAWSGRIWGRTGCNFDKNGNGTCQTGRCGTSLKCTGSGETPATLAEFTLATPDFYDVSLVDGFNIPLAVTPINGKGNCSVAGCNGDLRPNCPKELAVKANGKTVACRSACDVFNTDEYCCRGAYGGPVTCKPTNYSKTFKAACPSAYSYAYDDPTSILTCSGTDYVITLCSSRNKPVCTYHNNKLHCNGSEGKKSLMGKWWPLMLGLPLMITYG</sequence>
<feature type="disulfide bond" evidence="3">
    <location>
        <begin position="186"/>
        <end position="201"/>
    </location>
</feature>
<feature type="disulfide bond" evidence="3">
    <location>
        <begin position="178"/>
        <end position="238"/>
    </location>
</feature>
<evidence type="ECO:0008006" key="6">
    <source>
        <dbReference type="Google" id="ProtNLM"/>
    </source>
</evidence>
<feature type="disulfide bond" evidence="3">
    <location>
        <begin position="205"/>
        <end position="214"/>
    </location>
</feature>
<dbReference type="SMART" id="SM00205">
    <property type="entry name" value="THN"/>
    <property type="match status" value="1"/>
</dbReference>
<feature type="disulfide bond" evidence="3">
    <location>
        <begin position="63"/>
        <end position="265"/>
    </location>
</feature>
<feature type="disulfide bond" evidence="3">
    <location>
        <begin position="108"/>
        <end position="118"/>
    </location>
</feature>
<feature type="disulfide bond" evidence="3">
    <location>
        <begin position="173"/>
        <end position="255"/>
    </location>
</feature>
<feature type="disulfide bond" evidence="3">
    <location>
        <begin position="123"/>
        <end position="129"/>
    </location>
</feature>
<dbReference type="PIRSF" id="PIRSF002703">
    <property type="entry name" value="Thaumatin"/>
    <property type="match status" value="1"/>
</dbReference>
<dbReference type="CDD" id="cd09218">
    <property type="entry name" value="TLP-PA"/>
    <property type="match status" value="1"/>
</dbReference>
<dbReference type="FunFam" id="2.60.110.10:FF:000002">
    <property type="entry name" value="Thaumatin-like protein 1a"/>
    <property type="match status" value="1"/>
</dbReference>
<evidence type="ECO:0000313" key="4">
    <source>
        <dbReference type="EMBL" id="KAG5544534.1"/>
    </source>
</evidence>
<keyword evidence="2 3" id="KW-1015">Disulfide bond</keyword>
<dbReference type="Gene3D" id="2.60.110.10">
    <property type="entry name" value="Thaumatin"/>
    <property type="match status" value="1"/>
</dbReference>
<evidence type="ECO:0000256" key="1">
    <source>
        <dbReference type="ARBA" id="ARBA00010607"/>
    </source>
</evidence>
<evidence type="ECO:0000256" key="3">
    <source>
        <dbReference type="PIRSR" id="PIRSR002703-1"/>
    </source>
</evidence>
<organism evidence="4 5">
    <name type="scientific">Rhododendron griersonianum</name>
    <dbReference type="NCBI Taxonomy" id="479676"/>
    <lineage>
        <taxon>Eukaryota</taxon>
        <taxon>Viridiplantae</taxon>
        <taxon>Streptophyta</taxon>
        <taxon>Embryophyta</taxon>
        <taxon>Tracheophyta</taxon>
        <taxon>Spermatophyta</taxon>
        <taxon>Magnoliopsida</taxon>
        <taxon>eudicotyledons</taxon>
        <taxon>Gunneridae</taxon>
        <taxon>Pentapetalae</taxon>
        <taxon>asterids</taxon>
        <taxon>Ericales</taxon>
        <taxon>Ericaceae</taxon>
        <taxon>Ericoideae</taxon>
        <taxon>Rhodoreae</taxon>
        <taxon>Rhododendron</taxon>
    </lineage>
</organism>
<dbReference type="InterPro" id="IPR037176">
    <property type="entry name" value="Osmotin/thaumatin-like_sf"/>
</dbReference>
<evidence type="ECO:0000313" key="5">
    <source>
        <dbReference type="Proteomes" id="UP000823749"/>
    </source>
</evidence>
<dbReference type="AlphaFoldDB" id="A0AAV6JWK4"/>
<dbReference type="PANTHER" id="PTHR31048">
    <property type="entry name" value="OS03G0233200 PROTEIN"/>
    <property type="match status" value="1"/>
</dbReference>
<gene>
    <name evidence="4" type="ORF">RHGRI_017083</name>
</gene>
<comment type="similarity">
    <text evidence="1">Belongs to the thaumatin family.</text>
</comment>
<dbReference type="PRINTS" id="PR00347">
    <property type="entry name" value="THAUMATIN"/>
</dbReference>
<dbReference type="Pfam" id="PF00314">
    <property type="entry name" value="Thaumatin"/>
    <property type="match status" value="1"/>
</dbReference>
<name>A0AAV6JWK4_9ERIC</name>